<dbReference type="InterPro" id="IPR014023">
    <property type="entry name" value="Mononeg_RNA_pol_cat"/>
</dbReference>
<dbReference type="EC" id="2.1.1.-" evidence="22"/>
<keyword evidence="16" id="KW-0511">Multifunctional enzyme</keyword>
<evidence type="ECO:0000256" key="14">
    <source>
        <dbReference type="ARBA" id="ARBA00023042"/>
    </source>
</evidence>
<dbReference type="GO" id="GO:0005524">
    <property type="term" value="F:ATP binding"/>
    <property type="evidence" value="ECO:0007669"/>
    <property type="project" value="UniProtKB-KW"/>
</dbReference>
<dbReference type="PROSITE" id="PS50526">
    <property type="entry name" value="RDRP_SSRNA_NEG_NONSEG"/>
    <property type="match status" value="1"/>
</dbReference>
<comment type="subcellular location">
    <subcellularLocation>
        <location evidence="22">Virion</location>
    </subcellularLocation>
    <subcellularLocation>
        <location evidence="22">Host cytoplasm</location>
    </subcellularLocation>
</comment>
<evidence type="ECO:0000256" key="5">
    <source>
        <dbReference type="ARBA" id="ARBA00022664"/>
    </source>
</evidence>
<keyword evidence="9 22" id="KW-0547">Nucleotide-binding</keyword>
<dbReference type="EC" id="2.7.7.48" evidence="22"/>
<keyword evidence="7 22" id="KW-0949">S-adenosyl-L-methionine</keyword>
<dbReference type="InterPro" id="IPR025786">
    <property type="entry name" value="Mononega_L_MeTrfase"/>
</dbReference>
<gene>
    <name evidence="25" type="primary">L</name>
</gene>
<dbReference type="InterPro" id="IPR026890">
    <property type="entry name" value="Mononeg_mRNAcap"/>
</dbReference>
<keyword evidence="6 22" id="KW-0808">Transferase</keyword>
<evidence type="ECO:0000256" key="17">
    <source>
        <dbReference type="ARBA" id="ARBA00024494"/>
    </source>
</evidence>
<dbReference type="GO" id="GO:0004482">
    <property type="term" value="F:mRNA 5'-cap (guanine-N7-)-methyltransferase activity"/>
    <property type="evidence" value="ECO:0007669"/>
    <property type="project" value="InterPro"/>
</dbReference>
<dbReference type="InterPro" id="IPR016269">
    <property type="entry name" value="RNA-dir_pol_paramyxovirus"/>
</dbReference>
<proteinExistence type="inferred from homology"/>
<dbReference type="GO" id="GO:0030430">
    <property type="term" value="C:host cell cytoplasm"/>
    <property type="evidence" value="ECO:0007669"/>
    <property type="project" value="UniProtKB-SubCell"/>
</dbReference>
<evidence type="ECO:0000256" key="15">
    <source>
        <dbReference type="ARBA" id="ARBA00023200"/>
    </source>
</evidence>
<evidence type="ECO:0000256" key="10">
    <source>
        <dbReference type="ARBA" id="ARBA00022801"/>
    </source>
</evidence>
<evidence type="ECO:0000256" key="21">
    <source>
        <dbReference type="ARBA" id="ARBA00048548"/>
    </source>
</evidence>
<comment type="catalytic activity">
    <reaction evidence="19 22">
        <text>a 5'-end (5'-triphosphoguanosine)-adenylyl-adenylyl-cytidylyl-adenosine in mRNA + S-adenosyl-L-methionine = a 5'-end (5'-triphosphoguanosine)-(2'-O-methyladenylyl)-adenylyl-cytidylyl-adenosine in mRNA + S-adenosyl-L-homocysteine + H(+)</text>
        <dbReference type="Rhea" id="RHEA:65380"/>
        <dbReference type="Rhea" id="RHEA-COMP:16797"/>
        <dbReference type="Rhea" id="RHEA-COMP:16801"/>
        <dbReference type="ChEBI" id="CHEBI:15378"/>
        <dbReference type="ChEBI" id="CHEBI:57856"/>
        <dbReference type="ChEBI" id="CHEBI:59789"/>
        <dbReference type="ChEBI" id="CHEBI:156482"/>
        <dbReference type="ChEBI" id="CHEBI:156484"/>
    </reaction>
</comment>
<evidence type="ECO:0000256" key="2">
    <source>
        <dbReference type="ARBA" id="ARBA00007934"/>
    </source>
</evidence>
<comment type="similarity">
    <text evidence="2 22">Belongs to the paramyxovirus L protein family.</text>
</comment>
<keyword evidence="3 22" id="KW-0696">RNA-directed RNA polymerase</keyword>
<evidence type="ECO:0000256" key="16">
    <source>
        <dbReference type="ARBA" id="ARBA00023268"/>
    </source>
</evidence>
<evidence type="ECO:0000259" key="23">
    <source>
        <dbReference type="PROSITE" id="PS50526"/>
    </source>
</evidence>
<dbReference type="GO" id="GO:0016787">
    <property type="term" value="F:hydrolase activity"/>
    <property type="evidence" value="ECO:0007669"/>
    <property type="project" value="UniProtKB-KW"/>
</dbReference>
<comment type="catalytic activity">
    <reaction evidence="17">
        <text>a 5'-end triphospho-adenylyl-adenylyl-cytidylyl-adenosine in mRNA + GDP + H(+) = a 5'-end (5'-triphosphoguanosine)-adenylyl-adenylyl-cytidylyl-adenosine in mRNA + diphosphate</text>
        <dbReference type="Rhea" id="RHEA:65436"/>
        <dbReference type="Rhea" id="RHEA-COMP:16797"/>
        <dbReference type="Rhea" id="RHEA-COMP:16799"/>
        <dbReference type="ChEBI" id="CHEBI:15378"/>
        <dbReference type="ChEBI" id="CHEBI:33019"/>
        <dbReference type="ChEBI" id="CHEBI:58189"/>
        <dbReference type="ChEBI" id="CHEBI:156484"/>
        <dbReference type="ChEBI" id="CHEBI:156503"/>
        <dbReference type="EC" id="2.7.7.88"/>
    </reaction>
</comment>
<sequence length="2199" mass="252925">MSYNYNLQDVLYPECHLNSPIVAGKLVTMIEYTRFPHQQKLDDAKIQANIASNIKRGVKSPVIISQIELRNEVIKYYPSQSNWIGVPYPLGNKELFRMEDSSVSSKLQPLLSYGHKCYLKISGRVVKLRDYVESRLGSSSVILEPERSRVSETIEKLPLFEESSKWYKPFMFWFSLKTIMRTILKKGVKKNSKISDRVKIIDTSDKFIAMNRNLLIIILKHNMHVHYLTFEMTLMLSDVIEGRLMIDIGLKTDPRLVDLRTRGHLLWSLVDNLFGNLGNNTYNIVALIEPLVLGFLQLKDESYILRGAFLKFCLLELKDEFIQLGYDNSDDISYIQEKIFEIFHVKDVHIIAEFFSFFRTFGHPILEATEAANKVRSHMNKAKLVDFKIMMKGHALFCAIIINGYRDRHGGAWPPLELPKHASPDIINARNNDEGITDELCILNWKSFVGLKFKCFLPLVLDDDLTMYMKDKALASPRSEWDALYPIEVINYPNPRPSVSRRLVEVFLEDSQFDPVNLINYVLSGEYLNDHEFNLSYSLKEKEIKRVGRLFAKMTYQMRACQVLAESLIATGIGKYFKENGIVKDEHELLKTLHKLSVSAVPRDNKIGKMSSTEHKRQVSNKAARERLQKLQAVGVSVRTPKQAKLNNHNQLNEYTHEDIAYETISTFLTTDLQKFCLNWRQETTNIFAQRLNEIYGLPNFFNWLHRRLEKSVLYVADPFCPPNCDQHLDLEDQPNNGLFIKYPMGGIEGYCQKLWTIITIPFLFLSAYETGTKIAAVVQGDNQAIAITKRVHPNLPYHEKKNQCVRVAQQYFNRLRHNLHGIGHHLKAHETIVSSHMFIYSKRIYYDGMVLSQSLKPLSRCVFWSETVVDETRSACSNISTAISKSIEQGFSRWVGYAISLLKTIEQIIISLKFTLNETMTEDVVHPIYNNPSWILAAALVPSQLGGFNYMNISRLYVRNIGDPVTTSIADVKRLITCRLLDESIIHKIMNQEPGDASYLDWSSDPYSINIPDVQSVTILLKNVTARHVLANSPNPMLNGLFHIDFEQEDRDLAQFLLDRPIIIPRAAHEIMDNSLTGARQEIAGMLDTTKGLIRNSLRLGGLRPRLVDKISLYDYNQFRIFNNLMKIRKYKLTIASSACSVRLAIALRKRMWFHLTHGRPIYGLEVPDIIEATEGYTISGSEDCYFCSLGSEEYCWLLVPRDCELDNVEKESNQMRVPYFGSSTEERSEIRLGNVRSASRALRAAIRIATVYTWAFGDTEKNWEEAWYLSSMRANVSLEELKAITPISTSNNIAHRLRDRSTQMKYSGTSINRVGRYVVISNDKLNFTVNGVKVDTNLVYQQIMLLGIAVLEDQYRYQRDTGPANRVLHLHIVTNCCVIEMTDHPYVESDLILPTLHQLVSNRLVYDDDPIIEKDKIVIQQQIYKQGSLFFPRWTLKDLDELLAQSLAATLIDIITKEDKDHLTEFKVLSGEDDINSLITEFLLVDPDKLALYIGLNISITWAYNLYYRRPEGKYQLLELLNTVLQITSRSYFAVLNNAFSHIRVFKRFWDAGLIEPIYGPNLMNQDYFRITVDFLVKSFYIYIDFWLDDDAIDYLISESQEDIIDHRFESVQAKHMAFLCCLYLSRQDMPRIKGLTAIEKGNALLAALTDGSMNWGSKINWHLEPLDVIIYPASMTYLRRGSIKHIRMRRSLMGDKSDILRDNIKVETLGVKVLSKSLEPNPITGLRSIPLNVILSGEFQKVARGVEDKKNLNSWEAHVSRRLGINSTSCYKALEIALELLPLVDTKGDRLFLGEGSGAMLSTYYFIWGQAKCYYNSGIFHETYIGQRVLEISPSEVHLVCKAAMIDNNLLGDLKVLFNGRPESTWVGNMECFQHIVNSIKLNSLSFIHSDIENTHSKDQAVVLNELCHVLSLILFLGKPDAISVIKIAPQMNDNTPQFLTVCQEYFNEVKVLLPSSSNPYSSEAYIACIHPKQLHVRSPGELWVKCLNTRFQYNYNLRDNILNVKVAEYLKIRWDYKRMGDYEESDLVNLNQNEKVLMSYGFQLNGPKLIYQVAQHDVGSGRNILRQIITSAFHHLKHELIDDRKADLFFSPYPLKKDSKIHLKLNDIANKIAIYILLYMKGPSYTIRRILIGRLRLKQLVVDLSHYDIRGLFGKSEKQLMHDHKIDGPIIQNLSTKEIKVWWKLVGYSLIHQED</sequence>
<keyword evidence="15 22" id="KW-1035">Host cytoplasm</keyword>
<comment type="catalytic activity">
    <reaction evidence="22">
        <text>RNA(n) + a ribonucleoside 5'-triphosphate = RNA(n+1) + diphosphate</text>
        <dbReference type="Rhea" id="RHEA:21248"/>
        <dbReference type="Rhea" id="RHEA-COMP:14527"/>
        <dbReference type="Rhea" id="RHEA-COMP:17342"/>
        <dbReference type="ChEBI" id="CHEBI:33019"/>
        <dbReference type="ChEBI" id="CHEBI:61557"/>
        <dbReference type="ChEBI" id="CHEBI:140395"/>
        <dbReference type="EC" id="2.7.7.48"/>
    </reaction>
</comment>
<dbReference type="PIRSF" id="PIRSF000830">
    <property type="entry name" value="RNA_pol_ParamyxoV"/>
    <property type="match status" value="1"/>
</dbReference>
<dbReference type="NCBIfam" id="TIGR04198">
    <property type="entry name" value="paramyx_RNAcap"/>
    <property type="match status" value="1"/>
</dbReference>
<feature type="domain" description="RdRp catalytic" evidence="23">
    <location>
        <begin position="665"/>
        <end position="849"/>
    </location>
</feature>
<comment type="catalytic activity">
    <reaction evidence="20">
        <text>a 5'-end (5'-triphosphoguanosine)-adenylyl-adenylyl-cytidylyl-adenosine in mRNA + 2 S-adenosyl-L-methionine = a 5'-end (N(7)-methyl 5'-triphosphoguanosine)-(2'-O-methyladenylyl)-adenylyl-cytidylyl-adenosine in mRNA + 2 S-adenosyl-L-homocysteine + H(+)</text>
        <dbReference type="Rhea" id="RHEA:65376"/>
        <dbReference type="Rhea" id="RHEA-COMP:16797"/>
        <dbReference type="Rhea" id="RHEA-COMP:16798"/>
        <dbReference type="ChEBI" id="CHEBI:15378"/>
        <dbReference type="ChEBI" id="CHEBI:57856"/>
        <dbReference type="ChEBI" id="CHEBI:59789"/>
        <dbReference type="ChEBI" id="CHEBI:156483"/>
        <dbReference type="ChEBI" id="CHEBI:156484"/>
        <dbReference type="EC" id="2.1.1.375"/>
    </reaction>
</comment>
<dbReference type="GO" id="GO:0003968">
    <property type="term" value="F:RNA-directed RNA polymerase activity"/>
    <property type="evidence" value="ECO:0007669"/>
    <property type="project" value="UniProtKB-KW"/>
</dbReference>
<evidence type="ECO:0000256" key="9">
    <source>
        <dbReference type="ARBA" id="ARBA00022741"/>
    </source>
</evidence>
<keyword evidence="4 22" id="KW-0489">Methyltransferase</keyword>
<keyword evidence="8 22" id="KW-0548">Nucleotidyltransferase</keyword>
<keyword evidence="11 22" id="KW-0067">ATP-binding</keyword>
<evidence type="ECO:0000256" key="3">
    <source>
        <dbReference type="ARBA" id="ARBA00022484"/>
    </source>
</evidence>
<comment type="catalytic activity">
    <reaction evidence="21 22">
        <text>GTP + H2O = GDP + phosphate + H(+)</text>
        <dbReference type="Rhea" id="RHEA:19669"/>
        <dbReference type="ChEBI" id="CHEBI:15377"/>
        <dbReference type="ChEBI" id="CHEBI:15378"/>
        <dbReference type="ChEBI" id="CHEBI:37565"/>
        <dbReference type="ChEBI" id="CHEBI:43474"/>
        <dbReference type="ChEBI" id="CHEBI:58189"/>
    </reaction>
</comment>
<evidence type="ECO:0000256" key="1">
    <source>
        <dbReference type="ARBA" id="ARBA00003132"/>
    </source>
</evidence>
<name>A0A9Y1Z4D6_9MONO</name>
<dbReference type="Gene3D" id="3.40.50.150">
    <property type="entry name" value="Vaccinia Virus protein VP39"/>
    <property type="match status" value="1"/>
</dbReference>
<feature type="domain" description="Mononegavirus-type SAM-dependent 2'-O-MTase" evidence="24">
    <location>
        <begin position="1764"/>
        <end position="1971"/>
    </location>
</feature>
<evidence type="ECO:0000313" key="25">
    <source>
        <dbReference type="EMBL" id="WIU81518.1"/>
    </source>
</evidence>
<comment type="function">
    <text evidence="1 22">RNA-directed RNA polymerase that catalyzes the replication of viral genomic RNA. The template is composed of the viral RNA tightly encapsidated by the nucleoprotein (N). The replicase mode is dependent on intracellular N protein concentration. In this mode, the polymerase replicates the whole viral genome without recognizing transcriptional signals, and the replicated genome is not caped or polyadenylated.</text>
</comment>
<keyword evidence="10" id="KW-0378">Hydrolase</keyword>
<dbReference type="InterPro" id="IPR039736">
    <property type="entry name" value="L_poly_C"/>
</dbReference>
<dbReference type="EMBL" id="OQ970179">
    <property type="protein sequence ID" value="WIU81518.1"/>
    <property type="molecule type" value="Viral_cRNA"/>
</dbReference>
<comment type="catalytic activity">
    <reaction evidence="18 22">
        <text>a 5'-end (5'-triphosphoguanosine)-(2'-O-methyladenylyl)-adenylyl-cytidylyl-adenosine in mRNA + S-adenosyl-L-methionine = a 5'-end (N(7)-methyl 5'-triphosphoguanosine)-(2'-O-methyladenylyl)-adenylyl-cytidylyl-adenosine in mRNA + S-adenosyl-L-homocysteine</text>
        <dbReference type="Rhea" id="RHEA:65440"/>
        <dbReference type="Rhea" id="RHEA-COMP:16798"/>
        <dbReference type="Rhea" id="RHEA-COMP:16801"/>
        <dbReference type="ChEBI" id="CHEBI:57856"/>
        <dbReference type="ChEBI" id="CHEBI:59789"/>
        <dbReference type="ChEBI" id="CHEBI:156482"/>
        <dbReference type="ChEBI" id="CHEBI:156483"/>
    </reaction>
</comment>
<keyword evidence="12 22" id="KW-0946">Virion</keyword>
<evidence type="ECO:0000256" key="7">
    <source>
        <dbReference type="ARBA" id="ARBA00022691"/>
    </source>
</evidence>
<keyword evidence="5 22" id="KW-0507">mRNA processing</keyword>
<dbReference type="GO" id="GO:0044423">
    <property type="term" value="C:virion component"/>
    <property type="evidence" value="ECO:0007669"/>
    <property type="project" value="UniProtKB-KW"/>
</dbReference>
<evidence type="ECO:0000256" key="19">
    <source>
        <dbReference type="ARBA" id="ARBA00047332"/>
    </source>
</evidence>
<dbReference type="Pfam" id="PF14318">
    <property type="entry name" value="Mononeg_mRNAcap"/>
    <property type="match status" value="1"/>
</dbReference>
<organism evidence="25">
    <name type="scientific">Niviventer confucianus jeilongvirus</name>
    <dbReference type="NCBI Taxonomy" id="3049975"/>
    <lineage>
        <taxon>Viruses</taxon>
        <taxon>Riboviria</taxon>
        <taxon>Orthornavirae</taxon>
        <taxon>Negarnaviricota</taxon>
        <taxon>Haploviricotina</taxon>
        <taxon>Monjiviricetes</taxon>
        <taxon>Mononegavirales</taxon>
        <taxon>Paramyxoviridae</taxon>
        <taxon>Orthoparamyxovirinae</taxon>
        <taxon>Jeilongvirus</taxon>
    </lineage>
</organism>
<keyword evidence="13 22" id="KW-0693">Viral RNA replication</keyword>
<evidence type="ECO:0000259" key="24">
    <source>
        <dbReference type="PROSITE" id="PS51590"/>
    </source>
</evidence>
<dbReference type="EC" id="3.6.1.-" evidence="22"/>
<dbReference type="InterPro" id="IPR029063">
    <property type="entry name" value="SAM-dependent_MTases_sf"/>
</dbReference>
<evidence type="ECO:0000256" key="13">
    <source>
        <dbReference type="ARBA" id="ARBA00022953"/>
    </source>
</evidence>
<evidence type="ECO:0000256" key="18">
    <source>
        <dbReference type="ARBA" id="ARBA00024499"/>
    </source>
</evidence>
<comment type="function">
    <text evidence="22">RNA-directed RNA polymerase that catalyzes the transcription of viral mRNAs, their capping and polyadenylation. The template is composed of the viral RNA tightly encapsidated by the nucleoprotein (N). The viral polymerase binds to the genomic RNA at the 3' leader promoter, and transcribes subsequently all viral mRNAs with a decreasing efficiency. The first gene is the most transcribed, and the last the least transcribed. The viral phosphoprotein acts as a processivity factor. Capping is concomitant with initiation of mRNA transcription. Indeed, a GDP polyribonucleotidyl transferase (PRNTase) adds the cap structure when the nascent RNA chain length has reached few nucleotides. Ribose 2'-O methylation of viral mRNA cap precedes and facilitates subsequent guanine-N-7 methylation, both activities being carried by the viral polymerase. Polyadenylation of mRNAs occur by a stuttering mechanism at a slipery stop site present at the end viral genes. After finishing transcription of a mRNA, the polymerase can resume transcription of the downstream gene.</text>
</comment>
<dbReference type="PROSITE" id="PS51590">
    <property type="entry name" value="SAM_MT_MNV_L"/>
    <property type="match status" value="1"/>
</dbReference>
<evidence type="ECO:0000256" key="20">
    <source>
        <dbReference type="ARBA" id="ARBA00047370"/>
    </source>
</evidence>
<keyword evidence="14 22" id="KW-0506">mRNA capping</keyword>
<accession>A0A9Y1Z4D6</accession>
<evidence type="ECO:0000256" key="4">
    <source>
        <dbReference type="ARBA" id="ARBA00022603"/>
    </source>
</evidence>
<reference evidence="25" key="1">
    <citation type="submission" date="2023-05" db="EMBL/GenBank/DDBJ databases">
        <authorList>
            <person name="Xu J."/>
            <person name="Chen J."/>
            <person name="Ren Y."/>
            <person name="Chen L."/>
            <person name="How W."/>
        </authorList>
    </citation>
    <scope>NUCLEOTIDE SEQUENCE</scope>
    <source>
        <strain evidence="25">Shiyan22</strain>
    </source>
</reference>
<evidence type="ECO:0000256" key="22">
    <source>
        <dbReference type="PIRNR" id="PIRNR000830"/>
    </source>
</evidence>
<dbReference type="Pfam" id="PF00946">
    <property type="entry name" value="Mononeg_RNA_pol"/>
    <property type="match status" value="1"/>
</dbReference>
<evidence type="ECO:0000256" key="8">
    <source>
        <dbReference type="ARBA" id="ARBA00022695"/>
    </source>
</evidence>
<evidence type="ECO:0000256" key="11">
    <source>
        <dbReference type="ARBA" id="ARBA00022840"/>
    </source>
</evidence>
<evidence type="ECO:0000256" key="12">
    <source>
        <dbReference type="ARBA" id="ARBA00022844"/>
    </source>
</evidence>
<evidence type="ECO:0000256" key="6">
    <source>
        <dbReference type="ARBA" id="ARBA00022679"/>
    </source>
</evidence>
<dbReference type="EC" id="2.7.7.88" evidence="22"/>
<protein>
    <recommendedName>
        <fullName evidence="22">RNA-directed RNA polymerase L</fullName>
        <shortName evidence="22">Protein L</shortName>
    </recommendedName>
    <alternativeName>
        <fullName evidence="22">Large structural protein</fullName>
    </alternativeName>
    <alternativeName>
        <fullName evidence="22">Replicase</fullName>
    </alternativeName>
    <alternativeName>
        <fullName evidence="22">Transcriptase</fullName>
    </alternativeName>
    <domain>
        <recommendedName>
            <fullName evidence="22">RNA-directed RNA polymerase</fullName>
            <ecNumber evidence="22">2.7.7.48</ecNumber>
        </recommendedName>
    </domain>
    <domain>
        <recommendedName>
            <fullName evidence="22">GTP phosphohydrolase</fullName>
            <ecNumber evidence="22">3.6.1.-</ecNumber>
        </recommendedName>
    </domain>
    <domain>
        <recommendedName>
            <fullName evidence="22">GDP polyribonucleotidyltransferase</fullName>
            <ecNumber evidence="22">2.7.7.88</ecNumber>
        </recommendedName>
        <alternativeName>
            <fullName evidence="22">PRNTase</fullName>
        </alternativeName>
    </domain>
    <domain>
        <recommendedName>
            <fullName evidence="22">mRNA (nucleoside-2'-O-)-methyltransferase</fullName>
            <shortName evidence="22">N1-2'-O-MTase</shortName>
            <ecNumber evidence="22">2.1.1.-</ecNumber>
        </recommendedName>
    </domain>
    <domain>
        <recommendedName>
            <fullName evidence="22">mRNA (guanine-N(7)-)-methyltransferase</fullName>
            <shortName evidence="22">G-N7-MTase</shortName>
        </recommendedName>
    </domain>
</protein>